<dbReference type="Pfam" id="PF05235">
    <property type="entry name" value="CHAD"/>
    <property type="match status" value="1"/>
</dbReference>
<reference evidence="3 4" key="1">
    <citation type="submission" date="2024-03" db="EMBL/GenBank/DDBJ databases">
        <title>Natural products discovery in diverse microorganisms through a two-stage MS feature dereplication strategy.</title>
        <authorList>
            <person name="Zhang R."/>
        </authorList>
    </citation>
    <scope>NUCLEOTIDE SEQUENCE [LARGE SCALE GENOMIC DNA]</scope>
    <source>
        <strain evidence="3 4">18930</strain>
    </source>
</reference>
<gene>
    <name evidence="3" type="ORF">WDS16_24655</name>
</gene>
<evidence type="ECO:0000259" key="1">
    <source>
        <dbReference type="PROSITE" id="PS51707"/>
    </source>
</evidence>
<dbReference type="Gene3D" id="1.40.20.10">
    <property type="entry name" value="CHAD domain"/>
    <property type="match status" value="1"/>
</dbReference>
<dbReference type="PROSITE" id="PS51708">
    <property type="entry name" value="CHAD"/>
    <property type="match status" value="1"/>
</dbReference>
<feature type="domain" description="CHAD" evidence="2">
    <location>
        <begin position="200"/>
        <end position="482"/>
    </location>
</feature>
<dbReference type="InterPro" id="IPR007899">
    <property type="entry name" value="CHAD_dom"/>
</dbReference>
<sequence>MVSIQTEREDKFDVDSDFILPADDQLVPNGGSAETSEVELVSTYFDTEDLDLLQRGITVRRRRGDADTGWHAKVPADKARTEIRLPLGSGEDASVPDELAGLLVGVSLGKQLGPVATLTSLRRLHVLADRDGGVVAELADDSVTVDLPGADGHTWREVEVELGPAGSESVLKQVGKILQAAGARPGSHPSKFHRAVRSSAEPVHTGTIGLVADYLNEQTQAIFAGDVYLRRGMDPIHSTRVAIRRYRSTIRVFGDMFDEGRASVLDTELSWYAGLLGEVRDRQVQRARFAESLSELPDYLVLGPVAARIENDLLAEQLRFRAVVATELDGERYRALLEELAEWARGLPLAPVASKIDDDDLDALARKAGKKARKRVAAATSSAEDEALHRARKAGKRARYAAELVKPIVGKKEAKARIARYTNVQEILGEHQDAVVAAATLLELGRKAGVTPGENGFTFGLLYAQEVHAAAAARAAMTAADS</sequence>
<evidence type="ECO:0000313" key="3">
    <source>
        <dbReference type="EMBL" id="WXG68347.1"/>
    </source>
</evidence>
<keyword evidence="4" id="KW-1185">Reference proteome</keyword>
<dbReference type="CDD" id="cd07374">
    <property type="entry name" value="CYTH-like_Pase"/>
    <property type="match status" value="1"/>
</dbReference>
<dbReference type="SMART" id="SM01118">
    <property type="entry name" value="CYTH"/>
    <property type="match status" value="1"/>
</dbReference>
<organism evidence="3 4">
    <name type="scientific">Rhodococcus sovatensis</name>
    <dbReference type="NCBI Taxonomy" id="1805840"/>
    <lineage>
        <taxon>Bacteria</taxon>
        <taxon>Bacillati</taxon>
        <taxon>Actinomycetota</taxon>
        <taxon>Actinomycetes</taxon>
        <taxon>Mycobacteriales</taxon>
        <taxon>Nocardiaceae</taxon>
        <taxon>Rhodococcus</taxon>
    </lineage>
</organism>
<proteinExistence type="predicted"/>
<dbReference type="SUPFAM" id="SSF55154">
    <property type="entry name" value="CYTH-like phosphatases"/>
    <property type="match status" value="1"/>
</dbReference>
<evidence type="ECO:0000259" key="2">
    <source>
        <dbReference type="PROSITE" id="PS51708"/>
    </source>
</evidence>
<dbReference type="EMBL" id="CP147846">
    <property type="protein sequence ID" value="WXG68347.1"/>
    <property type="molecule type" value="Genomic_DNA"/>
</dbReference>
<dbReference type="Gene3D" id="2.40.320.10">
    <property type="entry name" value="Hypothetical Protein Pfu-838710-001"/>
    <property type="match status" value="1"/>
</dbReference>
<evidence type="ECO:0000313" key="4">
    <source>
        <dbReference type="Proteomes" id="UP001432000"/>
    </source>
</evidence>
<dbReference type="InterPro" id="IPR038186">
    <property type="entry name" value="CHAD_dom_sf"/>
</dbReference>
<dbReference type="PANTHER" id="PTHR39339:SF1">
    <property type="entry name" value="CHAD DOMAIN-CONTAINING PROTEIN"/>
    <property type="match status" value="1"/>
</dbReference>
<dbReference type="Proteomes" id="UP001432000">
    <property type="component" value="Chromosome"/>
</dbReference>
<dbReference type="PROSITE" id="PS51707">
    <property type="entry name" value="CYTH"/>
    <property type="match status" value="1"/>
</dbReference>
<feature type="domain" description="CYTH" evidence="1">
    <location>
        <begin position="5"/>
        <end position="199"/>
    </location>
</feature>
<dbReference type="SMART" id="SM00880">
    <property type="entry name" value="CHAD"/>
    <property type="match status" value="1"/>
</dbReference>
<dbReference type="InterPro" id="IPR033469">
    <property type="entry name" value="CYTH-like_dom_sf"/>
</dbReference>
<dbReference type="Pfam" id="PF01928">
    <property type="entry name" value="CYTH"/>
    <property type="match status" value="1"/>
</dbReference>
<name>A0ABZ2PK33_9NOCA</name>
<dbReference type="RefSeq" id="WP_338888498.1">
    <property type="nucleotide sequence ID" value="NZ_CP147846.1"/>
</dbReference>
<protein>
    <submittedName>
        <fullName evidence="3">CYTH and CHAD domain-containing protein</fullName>
    </submittedName>
</protein>
<accession>A0ABZ2PK33</accession>
<dbReference type="InterPro" id="IPR023577">
    <property type="entry name" value="CYTH_domain"/>
</dbReference>
<dbReference type="PANTHER" id="PTHR39339">
    <property type="entry name" value="SLR1444 PROTEIN"/>
    <property type="match status" value="1"/>
</dbReference>